<proteinExistence type="predicted"/>
<dbReference type="AlphaFoldDB" id="A0AAV1K098"/>
<dbReference type="SUPFAM" id="SSF57756">
    <property type="entry name" value="Retrovirus zinc finger-like domains"/>
    <property type="match status" value="1"/>
</dbReference>
<dbReference type="EMBL" id="CAVLEF010000240">
    <property type="protein sequence ID" value="CAK1553836.1"/>
    <property type="molecule type" value="Genomic_DNA"/>
</dbReference>
<dbReference type="Proteomes" id="UP001497472">
    <property type="component" value="Unassembled WGS sequence"/>
</dbReference>
<reference evidence="1 2" key="1">
    <citation type="submission" date="2023-11" db="EMBL/GenBank/DDBJ databases">
        <authorList>
            <person name="Okamura Y."/>
        </authorList>
    </citation>
    <scope>NUCLEOTIDE SEQUENCE [LARGE SCALE GENOMIC DNA]</scope>
</reference>
<dbReference type="InterPro" id="IPR036875">
    <property type="entry name" value="Znf_CCHC_sf"/>
</dbReference>
<dbReference type="GO" id="GO:0008270">
    <property type="term" value="F:zinc ion binding"/>
    <property type="evidence" value="ECO:0007669"/>
    <property type="project" value="InterPro"/>
</dbReference>
<organism evidence="1 2">
    <name type="scientific">Leptosia nina</name>
    <dbReference type="NCBI Taxonomy" id="320188"/>
    <lineage>
        <taxon>Eukaryota</taxon>
        <taxon>Metazoa</taxon>
        <taxon>Ecdysozoa</taxon>
        <taxon>Arthropoda</taxon>
        <taxon>Hexapoda</taxon>
        <taxon>Insecta</taxon>
        <taxon>Pterygota</taxon>
        <taxon>Neoptera</taxon>
        <taxon>Endopterygota</taxon>
        <taxon>Lepidoptera</taxon>
        <taxon>Glossata</taxon>
        <taxon>Ditrysia</taxon>
        <taxon>Papilionoidea</taxon>
        <taxon>Pieridae</taxon>
        <taxon>Pierinae</taxon>
        <taxon>Leptosia</taxon>
    </lineage>
</organism>
<name>A0AAV1K098_9NEOP</name>
<evidence type="ECO:0000313" key="1">
    <source>
        <dbReference type="EMBL" id="CAK1553836.1"/>
    </source>
</evidence>
<evidence type="ECO:0000313" key="2">
    <source>
        <dbReference type="Proteomes" id="UP001497472"/>
    </source>
</evidence>
<sequence>MQNKNITSSIAEEDFRVKEKYRRRARNSHEEHVVLQVSPKLWSALTTAGKIHVDLQKVYVEDQSPLVQCTRCLGFGHGRRNCESKESEICIVEGIT</sequence>
<comment type="caution">
    <text evidence="1">The sequence shown here is derived from an EMBL/GenBank/DDBJ whole genome shotgun (WGS) entry which is preliminary data.</text>
</comment>
<protein>
    <submittedName>
        <fullName evidence="1">Uncharacterized protein</fullName>
    </submittedName>
</protein>
<dbReference type="GO" id="GO:0003676">
    <property type="term" value="F:nucleic acid binding"/>
    <property type="evidence" value="ECO:0007669"/>
    <property type="project" value="InterPro"/>
</dbReference>
<gene>
    <name evidence="1" type="ORF">LNINA_LOCUS12804</name>
</gene>
<keyword evidence="2" id="KW-1185">Reference proteome</keyword>
<accession>A0AAV1K098</accession>